<name>A0A6H5IUQ9_9HYME</name>
<protein>
    <submittedName>
        <fullName evidence="2">Uncharacterized protein</fullName>
    </submittedName>
</protein>
<evidence type="ECO:0000313" key="3">
    <source>
        <dbReference type="Proteomes" id="UP000479190"/>
    </source>
</evidence>
<sequence length="127" mass="13889">MYLSGQEPGYHKMVTMKILRHRHTETVTTPLTRRAGITSCSARRADGSTTLSPTNHSPATSATRVARSTHRRTGAETYSVTAESSPRDRCLAPFFGTPCTLQITWNQAPGAVRRLSGCRTTLAANNR</sequence>
<gene>
    <name evidence="2" type="ORF">TBRA_LOCUS12996</name>
</gene>
<feature type="region of interest" description="Disordered" evidence="1">
    <location>
        <begin position="43"/>
        <end position="82"/>
    </location>
</feature>
<dbReference type="AlphaFoldDB" id="A0A6H5IUQ9"/>
<accession>A0A6H5IUQ9</accession>
<evidence type="ECO:0000313" key="2">
    <source>
        <dbReference type="EMBL" id="CAB0041324.1"/>
    </source>
</evidence>
<evidence type="ECO:0000256" key="1">
    <source>
        <dbReference type="SAM" id="MobiDB-lite"/>
    </source>
</evidence>
<proteinExistence type="predicted"/>
<dbReference type="EMBL" id="CADCXV010001107">
    <property type="protein sequence ID" value="CAB0041324.1"/>
    <property type="molecule type" value="Genomic_DNA"/>
</dbReference>
<organism evidence="2 3">
    <name type="scientific">Trichogramma brassicae</name>
    <dbReference type="NCBI Taxonomy" id="86971"/>
    <lineage>
        <taxon>Eukaryota</taxon>
        <taxon>Metazoa</taxon>
        <taxon>Ecdysozoa</taxon>
        <taxon>Arthropoda</taxon>
        <taxon>Hexapoda</taxon>
        <taxon>Insecta</taxon>
        <taxon>Pterygota</taxon>
        <taxon>Neoptera</taxon>
        <taxon>Endopterygota</taxon>
        <taxon>Hymenoptera</taxon>
        <taxon>Apocrita</taxon>
        <taxon>Proctotrupomorpha</taxon>
        <taxon>Chalcidoidea</taxon>
        <taxon>Trichogrammatidae</taxon>
        <taxon>Trichogramma</taxon>
    </lineage>
</organism>
<dbReference type="Proteomes" id="UP000479190">
    <property type="component" value="Unassembled WGS sequence"/>
</dbReference>
<feature type="compositionally biased region" description="Polar residues" evidence="1">
    <location>
        <begin position="47"/>
        <end position="63"/>
    </location>
</feature>
<reference evidence="2 3" key="1">
    <citation type="submission" date="2020-02" db="EMBL/GenBank/DDBJ databases">
        <authorList>
            <person name="Ferguson B K."/>
        </authorList>
    </citation>
    <scope>NUCLEOTIDE SEQUENCE [LARGE SCALE GENOMIC DNA]</scope>
</reference>
<keyword evidence="3" id="KW-1185">Reference proteome</keyword>